<dbReference type="AlphaFoldDB" id="A0A4S4LMY2"/>
<name>A0A4S4LMY2_9AGAM</name>
<evidence type="ECO:0000313" key="2">
    <source>
        <dbReference type="EMBL" id="THH11390.1"/>
    </source>
</evidence>
<feature type="region of interest" description="Disordered" evidence="1">
    <location>
        <begin position="1"/>
        <end position="56"/>
    </location>
</feature>
<dbReference type="Proteomes" id="UP000310158">
    <property type="component" value="Unassembled WGS sequence"/>
</dbReference>
<gene>
    <name evidence="2" type="ORF">EW146_g8067</name>
</gene>
<protein>
    <submittedName>
        <fullName evidence="2">Uncharacterized protein</fullName>
    </submittedName>
</protein>
<comment type="caution">
    <text evidence="2">The sequence shown here is derived from an EMBL/GenBank/DDBJ whole genome shotgun (WGS) entry which is preliminary data.</text>
</comment>
<reference evidence="2 3" key="1">
    <citation type="submission" date="2019-02" db="EMBL/GenBank/DDBJ databases">
        <title>Genome sequencing of the rare red list fungi Bondarzewia mesenterica.</title>
        <authorList>
            <person name="Buettner E."/>
            <person name="Kellner H."/>
        </authorList>
    </citation>
    <scope>NUCLEOTIDE SEQUENCE [LARGE SCALE GENOMIC DNA]</scope>
    <source>
        <strain evidence="2 3">DSM 108281</strain>
    </source>
</reference>
<evidence type="ECO:0000256" key="1">
    <source>
        <dbReference type="SAM" id="MobiDB-lite"/>
    </source>
</evidence>
<proteinExistence type="predicted"/>
<organism evidence="2 3">
    <name type="scientific">Bondarzewia mesenterica</name>
    <dbReference type="NCBI Taxonomy" id="1095465"/>
    <lineage>
        <taxon>Eukaryota</taxon>
        <taxon>Fungi</taxon>
        <taxon>Dikarya</taxon>
        <taxon>Basidiomycota</taxon>
        <taxon>Agaricomycotina</taxon>
        <taxon>Agaricomycetes</taxon>
        <taxon>Russulales</taxon>
        <taxon>Bondarzewiaceae</taxon>
        <taxon>Bondarzewia</taxon>
    </lineage>
</organism>
<dbReference type="EMBL" id="SGPL01000518">
    <property type="protein sequence ID" value="THH11390.1"/>
    <property type="molecule type" value="Genomic_DNA"/>
</dbReference>
<sequence length="395" mass="43807">MSPLSGVQKPKSLPSHKHKGSLRIRNNLFPLSAASATRPSARPSPARPASFPAATKKGANVPFFTPPLSLRQLRPVDRELAARDLWPSRSSKENLNLLQPSVRQLLTPPSSMRTKDTALVPVLPSWEFSGAHVPSCWNYARPECLENDGADLELDSSVMMDFAPSDSGSVSSPQAIDTSITTALLPEAQATPVPSKAQKVAEREGFQQQMEALFKENTVTTPRARRPVTSLTAETLPADIFTIIHDPETTALAPDVDPDFAPLPKGTPNPFAVPRRRWDAKQWEASRRAACDILARIAEDVELASPVDEVQRVDEAIYYSYKDCVHVCTAVKKLVETLSKHYHVNWKPLVSEPSTEEFVLLWYAHLHLLHMRGWHSDLLQMYYIALRGQCGLNGQ</sequence>
<accession>A0A4S4LMY2</accession>
<evidence type="ECO:0000313" key="3">
    <source>
        <dbReference type="Proteomes" id="UP000310158"/>
    </source>
</evidence>
<keyword evidence="3" id="KW-1185">Reference proteome</keyword>
<feature type="compositionally biased region" description="Low complexity" evidence="1">
    <location>
        <begin position="32"/>
        <end position="54"/>
    </location>
</feature>